<dbReference type="GeneID" id="24572212"/>
<evidence type="ECO:0000256" key="9">
    <source>
        <dbReference type="ARBA" id="ARBA00023128"/>
    </source>
</evidence>
<evidence type="ECO:0000256" key="2">
    <source>
        <dbReference type="ARBA" id="ARBA00008892"/>
    </source>
</evidence>
<keyword evidence="5 12" id="KW-0812">Transmembrane</keyword>
<keyword evidence="8 12" id="KW-0406">Ion transport</keyword>
<protein>
    <recommendedName>
        <fullName evidence="12">ATP synthase complex subunit 8</fullName>
    </recommendedName>
</protein>
<evidence type="ECO:0000256" key="12">
    <source>
        <dbReference type="RuleBase" id="RU003661"/>
    </source>
</evidence>
<dbReference type="GO" id="GO:0031966">
    <property type="term" value="C:mitochondrial membrane"/>
    <property type="evidence" value="ECO:0007669"/>
    <property type="project" value="UniProtKB-SubCell"/>
</dbReference>
<keyword evidence="11" id="KW-0066">ATP synthesis</keyword>
<proteinExistence type="inferred from homology"/>
<dbReference type="GO" id="GO:0015986">
    <property type="term" value="P:proton motive force-driven ATP synthesis"/>
    <property type="evidence" value="ECO:0007669"/>
    <property type="project" value="InterPro"/>
</dbReference>
<evidence type="ECO:0000313" key="14">
    <source>
        <dbReference type="EMBL" id="AKE36768.1"/>
    </source>
</evidence>
<gene>
    <name evidence="14" type="primary">ATP8</name>
</gene>
<keyword evidence="9 12" id="KW-0496">Mitochondrion</keyword>
<accession>A0A0G2SXY5</accession>
<evidence type="ECO:0000256" key="8">
    <source>
        <dbReference type="ARBA" id="ARBA00023065"/>
    </source>
</evidence>
<reference evidence="14" key="1">
    <citation type="journal article" date="2015" name="Mitochondrial DNA">
        <title>The complete mitochondrial genome of Lithobates sylvaticus (Anura: Ranidae).</title>
        <authorList>
            <person name="Ni N."/>
            <person name="Yu D."/>
            <person name="Storey K.B."/>
            <person name="Zheng R."/>
            <person name="Zhang J."/>
        </authorList>
    </citation>
    <scope>NUCLEOTIDE SEQUENCE</scope>
</reference>
<evidence type="ECO:0000256" key="1">
    <source>
        <dbReference type="ARBA" id="ARBA00004304"/>
    </source>
</evidence>
<evidence type="ECO:0000256" key="4">
    <source>
        <dbReference type="ARBA" id="ARBA00022547"/>
    </source>
</evidence>
<organism evidence="14">
    <name type="scientific">Lithobates sylvaticus</name>
    <name type="common">Wood frog</name>
    <name type="synonym">Rana sylvatica</name>
    <dbReference type="NCBI Taxonomy" id="45438"/>
    <lineage>
        <taxon>Eukaryota</taxon>
        <taxon>Metazoa</taxon>
        <taxon>Chordata</taxon>
        <taxon>Craniata</taxon>
        <taxon>Vertebrata</taxon>
        <taxon>Euteleostomi</taxon>
        <taxon>Amphibia</taxon>
        <taxon>Batrachia</taxon>
        <taxon>Anura</taxon>
        <taxon>Neobatrachia</taxon>
        <taxon>Ranoidea</taxon>
        <taxon>Ranidae</taxon>
        <taxon>Lithobates</taxon>
    </lineage>
</organism>
<dbReference type="InterPro" id="IPR001421">
    <property type="entry name" value="ATP8_metazoa"/>
</dbReference>
<keyword evidence="7 13" id="KW-1133">Transmembrane helix</keyword>
<evidence type="ECO:0000256" key="3">
    <source>
        <dbReference type="ARBA" id="ARBA00022448"/>
    </source>
</evidence>
<feature type="transmembrane region" description="Helical" evidence="13">
    <location>
        <begin position="6"/>
        <end position="24"/>
    </location>
</feature>
<dbReference type="RefSeq" id="YP_009144130.1">
    <property type="nucleotide sequence ID" value="NC_027236.1"/>
</dbReference>
<sequence>MPQLNPVPWLYYLLLVWLIFILLAPAKILSHTNLNEPNSKNTKTHKFMWTWPW</sequence>
<dbReference type="PANTHER" id="PTHR39937">
    <property type="entry name" value="ATP SYNTHASE PROTEIN 8"/>
    <property type="match status" value="1"/>
</dbReference>
<dbReference type="InterPro" id="IPR050635">
    <property type="entry name" value="ATPase_protein_8"/>
</dbReference>
<keyword evidence="3 12" id="KW-0813">Transport</keyword>
<dbReference type="CTD" id="4509"/>
<dbReference type="PANTHER" id="PTHR39937:SF1">
    <property type="entry name" value="ATP SYNTHASE PROTEIN 8"/>
    <property type="match status" value="1"/>
</dbReference>
<dbReference type="GO" id="GO:0015078">
    <property type="term" value="F:proton transmembrane transporter activity"/>
    <property type="evidence" value="ECO:0007669"/>
    <property type="project" value="InterPro"/>
</dbReference>
<comment type="subcellular location">
    <subcellularLocation>
        <location evidence="1 12">Mitochondrion membrane</location>
        <topology evidence="1 12">Single-pass membrane protein</topology>
    </subcellularLocation>
</comment>
<dbReference type="GO" id="GO:0045259">
    <property type="term" value="C:proton-transporting ATP synthase complex"/>
    <property type="evidence" value="ECO:0007669"/>
    <property type="project" value="UniProtKB-KW"/>
</dbReference>
<evidence type="ECO:0000256" key="11">
    <source>
        <dbReference type="ARBA" id="ARBA00023310"/>
    </source>
</evidence>
<evidence type="ECO:0000256" key="6">
    <source>
        <dbReference type="ARBA" id="ARBA00022781"/>
    </source>
</evidence>
<dbReference type="EMBL" id="KP222281">
    <property type="protein sequence ID" value="AKE36768.1"/>
    <property type="molecule type" value="Genomic_DNA"/>
</dbReference>
<keyword evidence="10 13" id="KW-0472">Membrane</keyword>
<keyword evidence="6 12" id="KW-0375">Hydrogen ion transport</keyword>
<keyword evidence="4 12" id="KW-0138">CF(0)</keyword>
<comment type="similarity">
    <text evidence="2 12">Belongs to the ATPase protein 8 family.</text>
</comment>
<name>A0A0G2SXY5_LITSY</name>
<geneLocation type="mitochondrion" evidence="14"/>
<evidence type="ECO:0000256" key="13">
    <source>
        <dbReference type="SAM" id="Phobius"/>
    </source>
</evidence>
<evidence type="ECO:0000256" key="5">
    <source>
        <dbReference type="ARBA" id="ARBA00022692"/>
    </source>
</evidence>
<evidence type="ECO:0000256" key="10">
    <source>
        <dbReference type="ARBA" id="ARBA00023136"/>
    </source>
</evidence>
<evidence type="ECO:0000256" key="7">
    <source>
        <dbReference type="ARBA" id="ARBA00022989"/>
    </source>
</evidence>
<dbReference type="AlphaFoldDB" id="A0A0G2SXY5"/>
<dbReference type="Pfam" id="PF00895">
    <property type="entry name" value="ATP-synt_8"/>
    <property type="match status" value="1"/>
</dbReference>